<dbReference type="Pfam" id="PF13560">
    <property type="entry name" value="HTH_31"/>
    <property type="match status" value="1"/>
</dbReference>
<evidence type="ECO:0000313" key="2">
    <source>
        <dbReference type="EMBL" id="MQT02559.1"/>
    </source>
</evidence>
<accession>A0A646KJV1</accession>
<proteinExistence type="predicted"/>
<organism evidence="2 3">
    <name type="scientific">Streptomyces jumonjinensis</name>
    <dbReference type="NCBI Taxonomy" id="1945"/>
    <lineage>
        <taxon>Bacteria</taxon>
        <taxon>Bacillati</taxon>
        <taxon>Actinomycetota</taxon>
        <taxon>Actinomycetes</taxon>
        <taxon>Kitasatosporales</taxon>
        <taxon>Streptomycetaceae</taxon>
        <taxon>Streptomyces</taxon>
    </lineage>
</organism>
<dbReference type="GO" id="GO:0003677">
    <property type="term" value="F:DNA binding"/>
    <property type="evidence" value="ECO:0007669"/>
    <property type="project" value="InterPro"/>
</dbReference>
<dbReference type="InterPro" id="IPR001387">
    <property type="entry name" value="Cro/C1-type_HTH"/>
</dbReference>
<keyword evidence="3" id="KW-1185">Reference proteome</keyword>
<protein>
    <submittedName>
        <fullName evidence="2">Helix-turn-helix domain-containing protein</fullName>
    </submittedName>
</protein>
<dbReference type="PROSITE" id="PS50943">
    <property type="entry name" value="HTH_CROC1"/>
    <property type="match status" value="1"/>
</dbReference>
<evidence type="ECO:0000313" key="3">
    <source>
        <dbReference type="Proteomes" id="UP000419138"/>
    </source>
</evidence>
<sequence>MPNQRAKPTLRRRRLGGLLRDSRTGSGQTLDAAAARMGWDHTKLSKIENARAHIAPRDIAPLMNGYGVTDEAMISALEALAKDAGRRGWWATYGDVAASGYTDLISLEADADSVRFYSPTLVPGLLQTGGYARQIIAATAVTRSTEEVEALANIRIARQSVLSRLGKPLKLRVVIDEAALRHKFPGAADVMREQMTRLLDVSTNPNVIIQIMPLGAGPHPGLAGMFSIVGFQHPWPTVVHVESIRGASFVEGTDDVVIFENGFDRITAAALPVDESREVMKKIMEETKA</sequence>
<reference evidence="2 3" key="1">
    <citation type="submission" date="2019-05" db="EMBL/GenBank/DDBJ databases">
        <title>Comparative genomics and metabolomics analyses of clavulanic acid producing Streptomyces species provides insight into specialized metabolism and evolution of beta-lactam biosynthetic gene clusters.</title>
        <authorList>
            <person name="Moore M.A."/>
            <person name="Cruz-Morales P."/>
            <person name="Barona Gomez F."/>
            <person name="Kapil T."/>
        </authorList>
    </citation>
    <scope>NUCLEOTIDE SEQUENCE [LARGE SCALE GENOMIC DNA]</scope>
    <source>
        <strain evidence="2 3">NRRL 5741</strain>
    </source>
</reference>
<dbReference type="OrthoDB" id="4115547at2"/>
<dbReference type="EMBL" id="VCLA01000156">
    <property type="protein sequence ID" value="MQT02559.1"/>
    <property type="molecule type" value="Genomic_DNA"/>
</dbReference>
<dbReference type="Gene3D" id="1.10.260.40">
    <property type="entry name" value="lambda repressor-like DNA-binding domains"/>
    <property type="match status" value="1"/>
</dbReference>
<dbReference type="Pfam" id="PF19054">
    <property type="entry name" value="DUF5753"/>
    <property type="match status" value="1"/>
</dbReference>
<evidence type="ECO:0000259" key="1">
    <source>
        <dbReference type="PROSITE" id="PS50943"/>
    </source>
</evidence>
<dbReference type="InterPro" id="IPR010982">
    <property type="entry name" value="Lambda_DNA-bd_dom_sf"/>
</dbReference>
<dbReference type="Proteomes" id="UP000419138">
    <property type="component" value="Unassembled WGS sequence"/>
</dbReference>
<dbReference type="SUPFAM" id="SSF47413">
    <property type="entry name" value="lambda repressor-like DNA-binding domains"/>
    <property type="match status" value="1"/>
</dbReference>
<dbReference type="AlphaFoldDB" id="A0A646KJV1"/>
<feature type="domain" description="HTH cro/C1-type" evidence="1">
    <location>
        <begin position="19"/>
        <end position="72"/>
    </location>
</feature>
<comment type="caution">
    <text evidence="2">The sequence shown here is derived from an EMBL/GenBank/DDBJ whole genome shotgun (WGS) entry which is preliminary data.</text>
</comment>
<gene>
    <name evidence="2" type="ORF">FF041_20870</name>
</gene>
<name>A0A646KJV1_STRJU</name>
<dbReference type="RefSeq" id="WP_153524166.1">
    <property type="nucleotide sequence ID" value="NZ_JBEPDZ010000022.1"/>
</dbReference>
<dbReference type="InterPro" id="IPR043917">
    <property type="entry name" value="DUF5753"/>
</dbReference>